<evidence type="ECO:0000256" key="9">
    <source>
        <dbReference type="ARBA" id="ARBA00023136"/>
    </source>
</evidence>
<reference evidence="15 16" key="1">
    <citation type="submission" date="2015-01" db="EMBL/GenBank/DDBJ databases">
        <title>Draft genome sequences of the supercritical CO2 tolerant bacteria Bacillus subterraneus MITOT1 and Bacillus cereus MIT0214.</title>
        <authorList>
            <person name="Peet K.C."/>
            <person name="Thompson J.R."/>
        </authorList>
    </citation>
    <scope>NUCLEOTIDE SEQUENCE [LARGE SCALE GENOMIC DNA]</scope>
    <source>
        <strain evidence="15 16">MITOT1</strain>
    </source>
</reference>
<evidence type="ECO:0000256" key="12">
    <source>
        <dbReference type="ARBA" id="ARBA00035585"/>
    </source>
</evidence>
<comment type="function">
    <text evidence="13 14">Fluoride-specific ion channel. Important for reducing fluoride concentration in the cell, thus reducing its toxicity.</text>
</comment>
<keyword evidence="10 14" id="KW-0407">Ion channel</keyword>
<keyword evidence="16" id="KW-1185">Reference proteome</keyword>
<evidence type="ECO:0000256" key="6">
    <source>
        <dbReference type="ARBA" id="ARBA00022989"/>
    </source>
</evidence>
<feature type="binding site" evidence="14">
    <location>
        <position position="67"/>
    </location>
    <ligand>
        <name>Na(+)</name>
        <dbReference type="ChEBI" id="CHEBI:29101"/>
        <note>structural</note>
    </ligand>
</feature>
<evidence type="ECO:0000256" key="4">
    <source>
        <dbReference type="ARBA" id="ARBA00022692"/>
    </source>
</evidence>
<keyword evidence="9 14" id="KW-0472">Membrane</keyword>
<feature type="transmembrane region" description="Helical" evidence="14">
    <location>
        <begin position="28"/>
        <end position="50"/>
    </location>
</feature>
<evidence type="ECO:0000256" key="3">
    <source>
        <dbReference type="ARBA" id="ARBA00022475"/>
    </source>
</evidence>
<evidence type="ECO:0000256" key="8">
    <source>
        <dbReference type="ARBA" id="ARBA00023065"/>
    </source>
</evidence>
<evidence type="ECO:0000313" key="15">
    <source>
        <dbReference type="EMBL" id="KIY22656.1"/>
    </source>
</evidence>
<dbReference type="GO" id="GO:0046872">
    <property type="term" value="F:metal ion binding"/>
    <property type="evidence" value="ECO:0007669"/>
    <property type="project" value="UniProtKB-KW"/>
</dbReference>
<evidence type="ECO:0000256" key="5">
    <source>
        <dbReference type="ARBA" id="ARBA00022723"/>
    </source>
</evidence>
<dbReference type="Proteomes" id="UP000032512">
    <property type="component" value="Unassembled WGS sequence"/>
</dbReference>
<evidence type="ECO:0000256" key="11">
    <source>
        <dbReference type="ARBA" id="ARBA00035120"/>
    </source>
</evidence>
<evidence type="ECO:0000256" key="7">
    <source>
        <dbReference type="ARBA" id="ARBA00023053"/>
    </source>
</evidence>
<feature type="transmembrane region" description="Helical" evidence="14">
    <location>
        <begin position="57"/>
        <end position="79"/>
    </location>
</feature>
<comment type="catalytic activity">
    <reaction evidence="12">
        <text>fluoride(in) = fluoride(out)</text>
        <dbReference type="Rhea" id="RHEA:76159"/>
        <dbReference type="ChEBI" id="CHEBI:17051"/>
    </reaction>
    <physiologicalReaction direction="left-to-right" evidence="12">
        <dbReference type="Rhea" id="RHEA:76160"/>
    </physiologicalReaction>
</comment>
<comment type="similarity">
    <text evidence="11 14">Belongs to the fluoride channel Fluc/FEX (TC 1.A.43) family.</text>
</comment>
<evidence type="ECO:0000256" key="13">
    <source>
        <dbReference type="ARBA" id="ARBA00049940"/>
    </source>
</evidence>
<feature type="binding site" evidence="14">
    <location>
        <position position="70"/>
    </location>
    <ligand>
        <name>Na(+)</name>
        <dbReference type="ChEBI" id="CHEBI:29101"/>
        <note>structural</note>
    </ligand>
</feature>
<accession>A0A0D6ZC73</accession>
<keyword evidence="4 14" id="KW-0812">Transmembrane</keyword>
<gene>
    <name evidence="14" type="primary">fluC</name>
    <name evidence="14" type="synonym">crcB</name>
    <name evidence="15" type="ORF">UB32_07495</name>
</gene>
<keyword evidence="7 14" id="KW-0915">Sodium</keyword>
<proteinExistence type="inferred from homology"/>
<organism evidence="15 16">
    <name type="scientific">Mesobacillus subterraneus</name>
    <dbReference type="NCBI Taxonomy" id="285983"/>
    <lineage>
        <taxon>Bacteria</taxon>
        <taxon>Bacillati</taxon>
        <taxon>Bacillota</taxon>
        <taxon>Bacilli</taxon>
        <taxon>Bacillales</taxon>
        <taxon>Bacillaceae</taxon>
        <taxon>Mesobacillus</taxon>
    </lineage>
</organism>
<sequence length="116" mass="12359">MSGFILIALGGMAGATSRFMVQRVIPKTILPVATLTVNLLGSFLLGWIVGQGIQGDLYLFAATGFMGAFTTFSTLNVDLVKMINNKQYKVLTVYMIITYFGGLASGCAGLIIGRLL</sequence>
<dbReference type="GO" id="GO:0005886">
    <property type="term" value="C:plasma membrane"/>
    <property type="evidence" value="ECO:0007669"/>
    <property type="project" value="UniProtKB-SubCell"/>
</dbReference>
<dbReference type="PANTHER" id="PTHR28259">
    <property type="entry name" value="FLUORIDE EXPORT PROTEIN 1-RELATED"/>
    <property type="match status" value="1"/>
</dbReference>
<dbReference type="GO" id="GO:0062054">
    <property type="term" value="F:fluoride channel activity"/>
    <property type="evidence" value="ECO:0007669"/>
    <property type="project" value="UniProtKB-UniRule"/>
</dbReference>
<dbReference type="InterPro" id="IPR003691">
    <property type="entry name" value="FluC"/>
</dbReference>
<evidence type="ECO:0000256" key="10">
    <source>
        <dbReference type="ARBA" id="ARBA00023303"/>
    </source>
</evidence>
<comment type="activity regulation">
    <text evidence="14">Na(+) is not transported, but it plays an essential structural role and its presence is essential for fluoride channel function.</text>
</comment>
<keyword evidence="8 14" id="KW-0406">Ion transport</keyword>
<feature type="transmembrane region" description="Helical" evidence="14">
    <location>
        <begin position="91"/>
        <end position="112"/>
    </location>
</feature>
<dbReference type="PATRIC" id="fig|285983.3.peg.4088"/>
<dbReference type="HAMAP" id="MF_00454">
    <property type="entry name" value="FluC"/>
    <property type="match status" value="1"/>
</dbReference>
<evidence type="ECO:0000256" key="1">
    <source>
        <dbReference type="ARBA" id="ARBA00004651"/>
    </source>
</evidence>
<dbReference type="AlphaFoldDB" id="A0A0D6ZC73"/>
<evidence type="ECO:0000313" key="16">
    <source>
        <dbReference type="Proteomes" id="UP000032512"/>
    </source>
</evidence>
<comment type="caution">
    <text evidence="15">The sequence shown here is derived from an EMBL/GenBank/DDBJ whole genome shotgun (WGS) entry which is preliminary data.</text>
</comment>
<dbReference type="OrthoDB" id="9815830at2"/>
<keyword evidence="3 14" id="KW-1003">Cell membrane</keyword>
<dbReference type="EMBL" id="JXIQ01000062">
    <property type="protein sequence ID" value="KIY22656.1"/>
    <property type="molecule type" value="Genomic_DNA"/>
</dbReference>
<protein>
    <recommendedName>
        <fullName evidence="14">Fluoride-specific ion channel FluC</fullName>
    </recommendedName>
</protein>
<name>A0A0D6ZC73_9BACI</name>
<keyword evidence="2 14" id="KW-0813">Transport</keyword>
<keyword evidence="5 14" id="KW-0479">Metal-binding</keyword>
<comment type="subcellular location">
    <subcellularLocation>
        <location evidence="1 14">Cell membrane</location>
        <topology evidence="1 14">Multi-pass membrane protein</topology>
    </subcellularLocation>
</comment>
<dbReference type="Pfam" id="PF02537">
    <property type="entry name" value="CRCB"/>
    <property type="match status" value="1"/>
</dbReference>
<evidence type="ECO:0000256" key="14">
    <source>
        <dbReference type="HAMAP-Rule" id="MF_00454"/>
    </source>
</evidence>
<keyword evidence="6 14" id="KW-1133">Transmembrane helix</keyword>
<dbReference type="RefSeq" id="WP_044392522.1">
    <property type="nucleotide sequence ID" value="NZ_JXIQ01000062.1"/>
</dbReference>
<dbReference type="PANTHER" id="PTHR28259:SF16">
    <property type="entry name" value="FLUORIDE-SPECIFIC ION CHANNEL FLUC 2"/>
    <property type="match status" value="1"/>
</dbReference>
<dbReference type="GO" id="GO:0140114">
    <property type="term" value="P:cellular detoxification of fluoride"/>
    <property type="evidence" value="ECO:0007669"/>
    <property type="project" value="UniProtKB-UniRule"/>
</dbReference>
<evidence type="ECO:0000256" key="2">
    <source>
        <dbReference type="ARBA" id="ARBA00022448"/>
    </source>
</evidence>